<accession>A0A2H3J2U2</accession>
<sequence>MAVIYSDLEHAFLLRLCANYNVASINYVTGAARMGKRFEINDPHSPKYITTGTTPVDHSAHPGLLPMRLDKILAKRAEEIEGPLVHQKGCLLQDAVGQQPSRVPIEIWDIFQDRLDVMVVCGRACKAWRAIYQQALHGRASLWEDPSSRLEVVRFSQLRRAGLEGHDCREPFAHDQSTQSGQRAFLNATFPSIAVLGQLVYPGSAWKTVGDYPESAPDTGRPVSIALILRCAPSTGCNQYRLMLSRFLFALYCAGDSLRTLLLGLCRSLPEAGLDRADAGVLVDICISLSHNMNLSSLEIKTSLPLKMDPKHLIWLPRLILHVSASSIKDICVVFENDDLPDDTSFLMIQDIIEDTMGLLEVLRQCASLDDRLPTSDYTSLKIMMFSIRARFGIWDPTRDELTP</sequence>
<keyword evidence="2" id="KW-1185">Reference proteome</keyword>
<dbReference type="AlphaFoldDB" id="A0A2H3J2U2"/>
<reference evidence="1 2" key="1">
    <citation type="journal article" date="2012" name="Science">
        <title>The Paleozoic origin of enzymatic lignin decomposition reconstructed from 31 fungal genomes.</title>
        <authorList>
            <person name="Floudas D."/>
            <person name="Binder M."/>
            <person name="Riley R."/>
            <person name="Barry K."/>
            <person name="Blanchette R.A."/>
            <person name="Henrissat B."/>
            <person name="Martinez A.T."/>
            <person name="Otillar R."/>
            <person name="Spatafora J.W."/>
            <person name="Yadav J.S."/>
            <person name="Aerts A."/>
            <person name="Benoit I."/>
            <person name="Boyd A."/>
            <person name="Carlson A."/>
            <person name="Copeland A."/>
            <person name="Coutinho P.M."/>
            <person name="de Vries R.P."/>
            <person name="Ferreira P."/>
            <person name="Findley K."/>
            <person name="Foster B."/>
            <person name="Gaskell J."/>
            <person name="Glotzer D."/>
            <person name="Gorecki P."/>
            <person name="Heitman J."/>
            <person name="Hesse C."/>
            <person name="Hori C."/>
            <person name="Igarashi K."/>
            <person name="Jurgens J.A."/>
            <person name="Kallen N."/>
            <person name="Kersten P."/>
            <person name="Kohler A."/>
            <person name="Kuees U."/>
            <person name="Kumar T.K.A."/>
            <person name="Kuo A."/>
            <person name="LaButti K."/>
            <person name="Larrondo L.F."/>
            <person name="Lindquist E."/>
            <person name="Ling A."/>
            <person name="Lombard V."/>
            <person name="Lucas S."/>
            <person name="Lundell T."/>
            <person name="Martin R."/>
            <person name="McLaughlin D.J."/>
            <person name="Morgenstern I."/>
            <person name="Morin E."/>
            <person name="Murat C."/>
            <person name="Nagy L.G."/>
            <person name="Nolan M."/>
            <person name="Ohm R.A."/>
            <person name="Patyshakuliyeva A."/>
            <person name="Rokas A."/>
            <person name="Ruiz-Duenas F.J."/>
            <person name="Sabat G."/>
            <person name="Salamov A."/>
            <person name="Samejima M."/>
            <person name="Schmutz J."/>
            <person name="Slot J.C."/>
            <person name="St John F."/>
            <person name="Stenlid J."/>
            <person name="Sun H."/>
            <person name="Sun S."/>
            <person name="Syed K."/>
            <person name="Tsang A."/>
            <person name="Wiebenga A."/>
            <person name="Young D."/>
            <person name="Pisabarro A."/>
            <person name="Eastwood D.C."/>
            <person name="Martin F."/>
            <person name="Cullen D."/>
            <person name="Grigoriev I.V."/>
            <person name="Hibbett D.S."/>
        </authorList>
    </citation>
    <scope>NUCLEOTIDE SEQUENCE [LARGE SCALE GENOMIC DNA]</scope>
    <source>
        <strain evidence="1 2">MD-104</strain>
    </source>
</reference>
<evidence type="ECO:0000313" key="2">
    <source>
        <dbReference type="Proteomes" id="UP000218811"/>
    </source>
</evidence>
<proteinExistence type="predicted"/>
<organism evidence="1 2">
    <name type="scientific">Wolfiporia cocos (strain MD-104)</name>
    <name type="common">Brown rot fungus</name>
    <dbReference type="NCBI Taxonomy" id="742152"/>
    <lineage>
        <taxon>Eukaryota</taxon>
        <taxon>Fungi</taxon>
        <taxon>Dikarya</taxon>
        <taxon>Basidiomycota</taxon>
        <taxon>Agaricomycotina</taxon>
        <taxon>Agaricomycetes</taxon>
        <taxon>Polyporales</taxon>
        <taxon>Phaeolaceae</taxon>
        <taxon>Wolfiporia</taxon>
    </lineage>
</organism>
<dbReference type="EMBL" id="KB467887">
    <property type="protein sequence ID" value="PCH36552.1"/>
    <property type="molecule type" value="Genomic_DNA"/>
</dbReference>
<gene>
    <name evidence="1" type="ORF">WOLCODRAFT_166990</name>
</gene>
<name>A0A2H3J2U2_WOLCO</name>
<dbReference type="Proteomes" id="UP000218811">
    <property type="component" value="Unassembled WGS sequence"/>
</dbReference>
<protein>
    <submittedName>
        <fullName evidence="1">Uncharacterized protein</fullName>
    </submittedName>
</protein>
<evidence type="ECO:0000313" key="1">
    <source>
        <dbReference type="EMBL" id="PCH36552.1"/>
    </source>
</evidence>